<gene>
    <name evidence="2" type="ORF">SORBI_3009G153366</name>
</gene>
<accession>A0A1Z5R3S5</accession>
<evidence type="ECO:0000313" key="2">
    <source>
        <dbReference type="EMBL" id="OQU78095.1"/>
    </source>
</evidence>
<protein>
    <submittedName>
        <fullName evidence="2">Uncharacterized protein</fullName>
    </submittedName>
</protein>
<dbReference type="Gramene" id="OQU78095">
    <property type="protein sequence ID" value="OQU78095"/>
    <property type="gene ID" value="SORBI_3009G153366"/>
</dbReference>
<reference evidence="3" key="3">
    <citation type="journal article" date="2018" name="Plant J.">
        <title>The Sorghum bicolor reference genome: improved assembly, gene annotations, a transcriptome atlas, and signatures of genome organization.</title>
        <authorList>
            <person name="McCormick R.F."/>
            <person name="Truong S.K."/>
            <person name="Sreedasyam A."/>
            <person name="Jenkins J."/>
            <person name="Shu S."/>
            <person name="Sims D."/>
            <person name="Kennedy M."/>
            <person name="Amirebrahimi M."/>
            <person name="Weers B.D."/>
            <person name="McKinley B."/>
            <person name="Mattison A."/>
            <person name="Morishige D.T."/>
            <person name="Grimwood J."/>
            <person name="Schmutz J."/>
            <person name="Mullet J.E."/>
        </authorList>
    </citation>
    <scope>NUCLEOTIDE SEQUENCE [LARGE SCALE GENOMIC DNA]</scope>
    <source>
        <strain evidence="3">cv. BTx623</strain>
    </source>
</reference>
<reference evidence="2 3" key="1">
    <citation type="journal article" date="2009" name="Nature">
        <title>The Sorghum bicolor genome and the diversification of grasses.</title>
        <authorList>
            <person name="Paterson A.H."/>
            <person name="Bowers J.E."/>
            <person name="Bruggmann R."/>
            <person name="Dubchak I."/>
            <person name="Grimwood J."/>
            <person name="Gundlach H."/>
            <person name="Haberer G."/>
            <person name="Hellsten U."/>
            <person name="Mitros T."/>
            <person name="Poliakov A."/>
            <person name="Schmutz J."/>
            <person name="Spannagl M."/>
            <person name="Tang H."/>
            <person name="Wang X."/>
            <person name="Wicker T."/>
            <person name="Bharti A.K."/>
            <person name="Chapman J."/>
            <person name="Feltus F.A."/>
            <person name="Gowik U."/>
            <person name="Grigoriev I.V."/>
            <person name="Lyons E."/>
            <person name="Maher C.A."/>
            <person name="Martis M."/>
            <person name="Narechania A."/>
            <person name="Otillar R.P."/>
            <person name="Penning B.W."/>
            <person name="Salamov A.A."/>
            <person name="Wang Y."/>
            <person name="Zhang L."/>
            <person name="Carpita N.C."/>
            <person name="Freeling M."/>
            <person name="Gingle A.R."/>
            <person name="Hash C.T."/>
            <person name="Keller B."/>
            <person name="Klein P."/>
            <person name="Kresovich S."/>
            <person name="McCann M.C."/>
            <person name="Ming R."/>
            <person name="Peterson D.G."/>
            <person name="Mehboob-ur-Rahman"/>
            <person name="Ware D."/>
            <person name="Westhoff P."/>
            <person name="Mayer K.F."/>
            <person name="Messing J."/>
            <person name="Rokhsar D.S."/>
        </authorList>
    </citation>
    <scope>NUCLEOTIDE SEQUENCE [LARGE SCALE GENOMIC DNA]</scope>
    <source>
        <strain evidence="3">cv. BTx623</strain>
    </source>
</reference>
<name>A0A1Z5R3S5_SORBI</name>
<reference evidence="2" key="2">
    <citation type="submission" date="2017-02" db="EMBL/GenBank/DDBJ databases">
        <title>WGS assembly of Sorghum bicolor.</title>
        <authorList>
            <person name="Paterson A."/>
            <person name="Mullet J."/>
            <person name="Bowers J."/>
            <person name="Bruggmann R."/>
            <person name="Dubchak I."/>
            <person name="Grimwood J."/>
            <person name="Gundlach H."/>
            <person name="Haberer G."/>
            <person name="Hellsten U."/>
            <person name="Mitros T."/>
            <person name="Poliakov A."/>
            <person name="Schmutz J."/>
            <person name="Spannagl M."/>
            <person name="Tang H."/>
            <person name="Wang X."/>
            <person name="Wicker T."/>
            <person name="Bharti A."/>
            <person name="Chapman J."/>
            <person name="Feltus F."/>
            <person name="Gowik U."/>
            <person name="Grigoriev I."/>
            <person name="Lyons E."/>
            <person name="Maher C."/>
            <person name="Martis M."/>
            <person name="Narechania A."/>
            <person name="Otillar R."/>
            <person name="Penning B."/>
            <person name="Salamov A."/>
            <person name="Wang Y."/>
            <person name="Zhang L."/>
            <person name="Carpita N."/>
            <person name="Freeling M."/>
            <person name="Gingle A."/>
            <person name="Hash C."/>
            <person name="Keller B."/>
            <person name="Klein P."/>
            <person name="Kresovich S."/>
            <person name="Mccann M."/>
            <person name="Ming R."/>
            <person name="Peterson D."/>
            <person name="Rahman M."/>
            <person name="Ware D."/>
            <person name="Westhoff P."/>
            <person name="Mayer K."/>
            <person name="Messing J."/>
            <person name="Sims D."/>
            <person name="Jenkins J."/>
            <person name="Shu S."/>
            <person name="Rokhsar D."/>
        </authorList>
    </citation>
    <scope>NUCLEOTIDE SEQUENCE</scope>
</reference>
<dbReference type="Proteomes" id="UP000000768">
    <property type="component" value="Chromosome 9"/>
</dbReference>
<proteinExistence type="predicted"/>
<sequence length="119" mass="13459">MDGTTAGPHCLNSRRDKQGPISFTSKPNSRLPCTWSRATDRRPDRAHVSTAPWTFGAPRTTSQRLEQWRNPCTAPLRARLHSRVSMAWLDPLHIENVPCMAGSTRTGRRWLTPTAQRRG</sequence>
<feature type="compositionally biased region" description="Basic and acidic residues" evidence="1">
    <location>
        <begin position="38"/>
        <end position="47"/>
    </location>
</feature>
<dbReference type="Gramene" id="OQU78094">
    <property type="protein sequence ID" value="OQU78094"/>
    <property type="gene ID" value="SORBI_3009G153366"/>
</dbReference>
<dbReference type="EMBL" id="CM000768">
    <property type="protein sequence ID" value="OQU78094.1"/>
    <property type="molecule type" value="Genomic_DNA"/>
</dbReference>
<keyword evidence="3" id="KW-1185">Reference proteome</keyword>
<dbReference type="AlphaFoldDB" id="A0A1Z5R3S5"/>
<feature type="region of interest" description="Disordered" evidence="1">
    <location>
        <begin position="1"/>
        <end position="65"/>
    </location>
</feature>
<dbReference type="InParanoid" id="A0A1Z5R3S5"/>
<evidence type="ECO:0000256" key="1">
    <source>
        <dbReference type="SAM" id="MobiDB-lite"/>
    </source>
</evidence>
<dbReference type="EMBL" id="CM000768">
    <property type="protein sequence ID" value="OQU78095.1"/>
    <property type="molecule type" value="Genomic_DNA"/>
</dbReference>
<organism evidence="2 3">
    <name type="scientific">Sorghum bicolor</name>
    <name type="common">Sorghum</name>
    <name type="synonym">Sorghum vulgare</name>
    <dbReference type="NCBI Taxonomy" id="4558"/>
    <lineage>
        <taxon>Eukaryota</taxon>
        <taxon>Viridiplantae</taxon>
        <taxon>Streptophyta</taxon>
        <taxon>Embryophyta</taxon>
        <taxon>Tracheophyta</taxon>
        <taxon>Spermatophyta</taxon>
        <taxon>Magnoliopsida</taxon>
        <taxon>Liliopsida</taxon>
        <taxon>Poales</taxon>
        <taxon>Poaceae</taxon>
        <taxon>PACMAD clade</taxon>
        <taxon>Panicoideae</taxon>
        <taxon>Andropogonodae</taxon>
        <taxon>Andropogoneae</taxon>
        <taxon>Sorghinae</taxon>
        <taxon>Sorghum</taxon>
    </lineage>
</organism>
<evidence type="ECO:0000313" key="3">
    <source>
        <dbReference type="Proteomes" id="UP000000768"/>
    </source>
</evidence>